<reference evidence="1" key="1">
    <citation type="submission" date="2019-11" db="EMBL/GenBank/DDBJ databases">
        <authorList>
            <person name="Liu Y."/>
            <person name="Hou J."/>
            <person name="Li T.-Q."/>
            <person name="Guan C.-H."/>
            <person name="Wu X."/>
            <person name="Wu H.-Z."/>
            <person name="Ling F."/>
            <person name="Zhang R."/>
            <person name="Shi X.-G."/>
            <person name="Ren J.-P."/>
            <person name="Chen E.-F."/>
            <person name="Sun J.-M."/>
        </authorList>
    </citation>
    <scope>NUCLEOTIDE SEQUENCE</scope>
    <source>
        <strain evidence="1">Adult_tree_wgs_1</strain>
        <tissue evidence="1">Leaves</tissue>
    </source>
</reference>
<dbReference type="OrthoDB" id="1543198at2759"/>
<gene>
    <name evidence="1" type="ORF">RHSIM_Rhsim07G0144000</name>
</gene>
<sequence>MWLQFAEPSVVATTGAGTTLPPSPLPPFTLRINSSSSIFASLDHKPSLQMPFLLDKRLRCDDHDAVNKDIVDTVSTVTAAGGGFWAIPARPNFGQVWSFVAPPDMAVQKCSRLCFPGDSFSSNPWGRCQRLGLGITSQFAHFLVRCTVIVVWPERKRFALRI</sequence>
<protein>
    <submittedName>
        <fullName evidence="1">Uncharacterized protein</fullName>
    </submittedName>
</protein>
<dbReference type="AlphaFoldDB" id="A0A834LJT7"/>
<dbReference type="EMBL" id="WJXA01000007">
    <property type="protein sequence ID" value="KAF7139026.1"/>
    <property type="molecule type" value="Genomic_DNA"/>
</dbReference>
<keyword evidence="2" id="KW-1185">Reference proteome</keyword>
<proteinExistence type="predicted"/>
<comment type="caution">
    <text evidence="1">The sequence shown here is derived from an EMBL/GenBank/DDBJ whole genome shotgun (WGS) entry which is preliminary data.</text>
</comment>
<organism evidence="1 2">
    <name type="scientific">Rhododendron simsii</name>
    <name type="common">Sims's rhododendron</name>
    <dbReference type="NCBI Taxonomy" id="118357"/>
    <lineage>
        <taxon>Eukaryota</taxon>
        <taxon>Viridiplantae</taxon>
        <taxon>Streptophyta</taxon>
        <taxon>Embryophyta</taxon>
        <taxon>Tracheophyta</taxon>
        <taxon>Spermatophyta</taxon>
        <taxon>Magnoliopsida</taxon>
        <taxon>eudicotyledons</taxon>
        <taxon>Gunneridae</taxon>
        <taxon>Pentapetalae</taxon>
        <taxon>asterids</taxon>
        <taxon>Ericales</taxon>
        <taxon>Ericaceae</taxon>
        <taxon>Ericoideae</taxon>
        <taxon>Rhodoreae</taxon>
        <taxon>Rhododendron</taxon>
    </lineage>
</organism>
<evidence type="ECO:0000313" key="1">
    <source>
        <dbReference type="EMBL" id="KAF7139026.1"/>
    </source>
</evidence>
<evidence type="ECO:0000313" key="2">
    <source>
        <dbReference type="Proteomes" id="UP000626092"/>
    </source>
</evidence>
<name>A0A834LJT7_RHOSS</name>
<dbReference type="Proteomes" id="UP000626092">
    <property type="component" value="Unassembled WGS sequence"/>
</dbReference>
<accession>A0A834LJT7</accession>